<dbReference type="EMBL" id="LLZG01000001">
    <property type="protein sequence ID" value="KUL46887.1"/>
    <property type="molecule type" value="Genomic_DNA"/>
</dbReference>
<keyword evidence="3" id="KW-1185">Reference proteome</keyword>
<sequence>MLGDSAGGLFGSRRTLSPGDGRDLAKRTAPAVAAFFDPPLAEALTSRPGLSDHALTPGAMASRVSAADLERARTWVGTACQAAMDDKDVALQVRDVRALGKVVEAAATIDRQLARHAAEHLAPMAGVKRLPSHTLAELGGNVAEVDAAA</sequence>
<feature type="region of interest" description="Disordered" evidence="1">
    <location>
        <begin position="1"/>
        <end position="24"/>
    </location>
</feature>
<feature type="compositionally biased region" description="Gly residues" evidence="1">
    <location>
        <begin position="1"/>
        <end position="10"/>
    </location>
</feature>
<evidence type="ECO:0000313" key="2">
    <source>
        <dbReference type="EMBL" id="KUL46887.1"/>
    </source>
</evidence>
<dbReference type="Proteomes" id="UP000053923">
    <property type="component" value="Unassembled WGS sequence"/>
</dbReference>
<evidence type="ECO:0000256" key="1">
    <source>
        <dbReference type="SAM" id="MobiDB-lite"/>
    </source>
</evidence>
<accession>A0A0X3VR44</accession>
<evidence type="ECO:0000313" key="3">
    <source>
        <dbReference type="Proteomes" id="UP000053923"/>
    </source>
</evidence>
<gene>
    <name evidence="2" type="ORF">ADL12_00070</name>
</gene>
<protein>
    <submittedName>
        <fullName evidence="2">Uncharacterized protein</fullName>
    </submittedName>
</protein>
<proteinExistence type="predicted"/>
<reference evidence="3" key="1">
    <citation type="submission" date="2015-10" db="EMBL/GenBank/DDBJ databases">
        <authorList>
            <person name="Ju K.-S."/>
            <person name="Doroghazi J.R."/>
            <person name="Metcalf W.W."/>
        </authorList>
    </citation>
    <scope>NUCLEOTIDE SEQUENCE [LARGE SCALE GENOMIC DNA]</scope>
    <source>
        <strain evidence="3">NRRL 3151</strain>
    </source>
</reference>
<name>A0A0X3VR44_9ACTN</name>
<dbReference type="AlphaFoldDB" id="A0A0X3VR44"/>
<organism evidence="2 3">
    <name type="scientific">Streptomyces regalis</name>
    <dbReference type="NCBI Taxonomy" id="68262"/>
    <lineage>
        <taxon>Bacteria</taxon>
        <taxon>Bacillati</taxon>
        <taxon>Actinomycetota</taxon>
        <taxon>Actinomycetes</taxon>
        <taxon>Kitasatosporales</taxon>
        <taxon>Streptomycetaceae</taxon>
        <taxon>Streptomyces</taxon>
    </lineage>
</organism>
<comment type="caution">
    <text evidence="2">The sequence shown here is derived from an EMBL/GenBank/DDBJ whole genome shotgun (WGS) entry which is preliminary data.</text>
</comment>